<feature type="region of interest" description="SAW" evidence="3">
    <location>
        <begin position="772"/>
        <end position="847"/>
    </location>
</feature>
<dbReference type="eggNOG" id="ENOG502QSQ6">
    <property type="taxonomic scope" value="Eukaryota"/>
</dbReference>
<evidence type="ECO:0000313" key="5">
    <source>
        <dbReference type="EnsemblPlants" id="OBART03G30260.4"/>
    </source>
</evidence>
<reference evidence="5" key="1">
    <citation type="journal article" date="2009" name="Rice">
        <title>De Novo Next Generation Sequencing of Plant Genomes.</title>
        <authorList>
            <person name="Rounsley S."/>
            <person name="Marri P.R."/>
            <person name="Yu Y."/>
            <person name="He R."/>
            <person name="Sisneros N."/>
            <person name="Goicoechea J.L."/>
            <person name="Lee S.J."/>
            <person name="Angelova A."/>
            <person name="Kudrna D."/>
            <person name="Luo M."/>
            <person name="Affourtit J."/>
            <person name="Desany B."/>
            <person name="Knight J."/>
            <person name="Niazi F."/>
            <person name="Egholm M."/>
            <person name="Wing R.A."/>
        </authorList>
    </citation>
    <scope>NUCLEOTIDE SEQUENCE [LARGE SCALE GENOMIC DNA]</scope>
    <source>
        <strain evidence="5">cv. IRGC 105608</strain>
    </source>
</reference>
<reference evidence="5" key="2">
    <citation type="submission" date="2015-03" db="UniProtKB">
        <authorList>
            <consortium name="EnsemblPlants"/>
        </authorList>
    </citation>
    <scope>IDENTIFICATION</scope>
</reference>
<feature type="region of interest" description="VHIID" evidence="3">
    <location>
        <begin position="553"/>
        <end position="618"/>
    </location>
</feature>
<dbReference type="AlphaFoldDB" id="A0A0D3FMN5"/>
<feature type="region of interest" description="Disordered" evidence="4">
    <location>
        <begin position="27"/>
        <end position="83"/>
    </location>
</feature>
<dbReference type="Pfam" id="PF03514">
    <property type="entry name" value="GRAS"/>
    <property type="match status" value="1"/>
</dbReference>
<feature type="region of interest" description="Disordered" evidence="4">
    <location>
        <begin position="165"/>
        <end position="190"/>
    </location>
</feature>
<dbReference type="EnsemblPlants" id="OBART03G30260.4">
    <property type="protein sequence ID" value="OBART03G30260.4"/>
    <property type="gene ID" value="OBART03G30260"/>
</dbReference>
<evidence type="ECO:0000313" key="6">
    <source>
        <dbReference type="Proteomes" id="UP000026960"/>
    </source>
</evidence>
<evidence type="ECO:0000256" key="2">
    <source>
        <dbReference type="ARBA" id="ARBA00023163"/>
    </source>
</evidence>
<feature type="region of interest" description="Disordered" evidence="4">
    <location>
        <begin position="248"/>
        <end position="270"/>
    </location>
</feature>
<sequence length="851" mass="95556">MTKMPSSPYSLSLSSFSLLPSLFPLYPSSSSSSPRSARTAISDPQQQQQQQPRGPGATRISLAAGEKAPVTGGPQRGKRFWRERRRVRPRLGWDRTGVEYTELVANHEKVKQVCHFWRLSMGLDNNFGELSGMFCGLSYDGYTDHGSQSDYFRFAGPQPAIVPQMDAGPSSATSSTASRAAVSSGTDNPEDWEFISDESLNYISRMLMEEDIDEKVSMYQEESAALRAAAKPFYDILGHKFPPSPDRQLVAWPLDSPSESSTSSYPHSLASSVTSSNISGAVDSSQCRYVGHSEYRSLSGHSSQPPVGPSSDVRNAMETLEDPLISNGRIPEYLFESFPTWDFRRGVDEAQKFLPGSDKVVIDLEAGGVAKRQEAGKAISLNGSKAEVLKVKKNRQSEDLDVMEGRNSKQSAFCSDEPDWIEMFDVLLRQTEKKATDLRKMMRFEASKNSQVAQPKGPSGTRSRGRKPTKKDVVDLRTLLIHCAQAVAADDRRTANELLKQIRQHAKPNGDGSQRLAYCFADGLEARLAGTGSQLYHKLVAKRTTASDMLKAYHLYLAACPFKRLSHFLSNQTILSLTKNASKVHIIDFGIYFGFQWPCLIRRLFKREGGPPKLRITGIDVPQPGFRPTERIEETGQRLAEYAEKIGVPFEYQGIASKWETIRVEDLNIKKDEVVIVNCLYRFRNLIDETVAVDSPRNRVLNTIRQVNPAIFIHGIVNGSYSVPFFITRFREALFHFSALFDMLETTVPRDDAQRALIERDLFGREALNVIACEGSDRVERPETYKQWQVRNLRAGFVQSPLNQDIVLKAKDKVKDIYHKDFVIDEDSGWLLQGWKGRIIYAISTWKPNNN</sequence>
<comment type="similarity">
    <text evidence="3">Belongs to the GRAS family.</text>
</comment>
<feature type="region of interest" description="Leucine repeat I (LRI)" evidence="3">
    <location>
        <begin position="474"/>
        <end position="534"/>
    </location>
</feature>
<protein>
    <submittedName>
        <fullName evidence="5">Uncharacterized protein</fullName>
    </submittedName>
</protein>
<name>A0A0D3FMN5_9ORYZ</name>
<comment type="caution">
    <text evidence="3">Lacks conserved residue(s) required for the propagation of feature annotation.</text>
</comment>
<dbReference type="Proteomes" id="UP000026960">
    <property type="component" value="Chromosome 3"/>
</dbReference>
<keyword evidence="2" id="KW-0804">Transcription</keyword>
<evidence type="ECO:0000256" key="4">
    <source>
        <dbReference type="SAM" id="MobiDB-lite"/>
    </source>
</evidence>
<dbReference type="InterPro" id="IPR005202">
    <property type="entry name" value="TF_GRAS"/>
</dbReference>
<organism evidence="5">
    <name type="scientific">Oryza barthii</name>
    <dbReference type="NCBI Taxonomy" id="65489"/>
    <lineage>
        <taxon>Eukaryota</taxon>
        <taxon>Viridiplantae</taxon>
        <taxon>Streptophyta</taxon>
        <taxon>Embryophyta</taxon>
        <taxon>Tracheophyta</taxon>
        <taxon>Spermatophyta</taxon>
        <taxon>Magnoliopsida</taxon>
        <taxon>Liliopsida</taxon>
        <taxon>Poales</taxon>
        <taxon>Poaceae</taxon>
        <taxon>BOP clade</taxon>
        <taxon>Oryzoideae</taxon>
        <taxon>Oryzeae</taxon>
        <taxon>Oryzinae</taxon>
        <taxon>Oryza</taxon>
    </lineage>
</organism>
<keyword evidence="1" id="KW-0805">Transcription regulation</keyword>
<accession>A0A0D3FMN5</accession>
<feature type="short sequence motif" description="VHIID" evidence="3">
    <location>
        <begin position="584"/>
        <end position="588"/>
    </location>
</feature>
<feature type="region of interest" description="Disordered" evidence="4">
    <location>
        <begin position="444"/>
        <end position="470"/>
    </location>
</feature>
<dbReference type="PROSITE" id="PS50985">
    <property type="entry name" value="GRAS"/>
    <property type="match status" value="1"/>
</dbReference>
<feature type="compositionally biased region" description="Low complexity" evidence="4">
    <location>
        <begin position="170"/>
        <end position="184"/>
    </location>
</feature>
<dbReference type="PANTHER" id="PTHR31636">
    <property type="entry name" value="OSJNBA0084A10.13 PROTEIN-RELATED"/>
    <property type="match status" value="1"/>
</dbReference>
<keyword evidence="6" id="KW-1185">Reference proteome</keyword>
<proteinExistence type="inferred from homology"/>
<dbReference type="PaxDb" id="65489-OBART03G30260.4"/>
<feature type="region of interest" description="Disordered" evidence="4">
    <location>
        <begin position="295"/>
        <end position="314"/>
    </location>
</feature>
<feature type="compositionally biased region" description="Low complexity" evidence="4">
    <location>
        <begin position="253"/>
        <end position="268"/>
    </location>
</feature>
<feature type="region of interest" description="Leucine repeat II (LRII)" evidence="3">
    <location>
        <begin position="634"/>
        <end position="666"/>
    </location>
</feature>
<dbReference type="STRING" id="65489.A0A0D3FMN5"/>
<evidence type="ECO:0000256" key="1">
    <source>
        <dbReference type="ARBA" id="ARBA00023015"/>
    </source>
</evidence>
<evidence type="ECO:0000256" key="3">
    <source>
        <dbReference type="PROSITE-ProRule" id="PRU01191"/>
    </source>
</evidence>
<dbReference type="Gramene" id="OBART03G30260.4">
    <property type="protein sequence ID" value="OBART03G30260.4"/>
    <property type="gene ID" value="OBART03G30260"/>
</dbReference>